<evidence type="ECO:0000256" key="2">
    <source>
        <dbReference type="ARBA" id="ARBA00022729"/>
    </source>
</evidence>
<feature type="domain" description="Photosynthesis system II assembly factor Ycf48/Hcf136-like" evidence="8">
    <location>
        <begin position="40"/>
        <end position="344"/>
    </location>
</feature>
<dbReference type="EMBL" id="JAYGHX010000004">
    <property type="protein sequence ID" value="MEA5391378.1"/>
    <property type="molecule type" value="Genomic_DNA"/>
</dbReference>
<keyword evidence="1 6" id="KW-0602">Photosynthesis</keyword>
<keyword evidence="4 6" id="KW-0604">Photosystem II</keyword>
<accession>A0ABU5RUG7</accession>
<evidence type="ECO:0000256" key="4">
    <source>
        <dbReference type="ARBA" id="ARBA00023276"/>
    </source>
</evidence>
<dbReference type="Proteomes" id="UP001304461">
    <property type="component" value="Unassembled WGS sequence"/>
</dbReference>
<keyword evidence="5" id="KW-0449">Lipoprotein</keyword>
<comment type="similarity">
    <text evidence="6 7">Belongs to the Ycf48 family.</text>
</comment>
<dbReference type="PANTHER" id="PTHR47199">
    <property type="entry name" value="PHOTOSYSTEM II STABILITY/ASSEMBLY FACTOR HCF136, CHLOROPLASTIC"/>
    <property type="match status" value="1"/>
</dbReference>
<evidence type="ECO:0000256" key="1">
    <source>
        <dbReference type="ARBA" id="ARBA00022531"/>
    </source>
</evidence>
<evidence type="ECO:0000256" key="5">
    <source>
        <dbReference type="ARBA" id="ARBA00023288"/>
    </source>
</evidence>
<evidence type="ECO:0000256" key="7">
    <source>
        <dbReference type="PIRNR" id="PIRNR017875"/>
    </source>
</evidence>
<evidence type="ECO:0000313" key="9">
    <source>
        <dbReference type="EMBL" id="MEA5391378.1"/>
    </source>
</evidence>
<dbReference type="NCBIfam" id="NF010237">
    <property type="entry name" value="PRK13684.1"/>
    <property type="match status" value="1"/>
</dbReference>
<gene>
    <name evidence="6" type="primary">ycf48</name>
    <name evidence="9" type="ORF">VB738_08910</name>
</gene>
<comment type="domain">
    <text evidence="6">A 7-bladed beta-propeller torus, about 55 by 55 Angstroms, with a depth of about 25 Angstroms and a central pore.</text>
</comment>
<proteinExistence type="inferred from homology"/>
<evidence type="ECO:0000256" key="6">
    <source>
        <dbReference type="HAMAP-Rule" id="MF_01348"/>
    </source>
</evidence>
<evidence type="ECO:0000259" key="8">
    <source>
        <dbReference type="Pfam" id="PF14870"/>
    </source>
</evidence>
<name>A0ABU5RUG7_9CYAN</name>
<comment type="caution">
    <text evidence="9">The sequence shown here is derived from an EMBL/GenBank/DDBJ whole genome shotgun (WGS) entry which is preliminary data.</text>
</comment>
<keyword evidence="3" id="KW-0564">Palmitate</keyword>
<evidence type="ECO:0000256" key="3">
    <source>
        <dbReference type="ARBA" id="ARBA00023139"/>
    </source>
</evidence>
<protein>
    <recommendedName>
        <fullName evidence="6 7">Photosystem II assembly protein Ycf48</fullName>
    </recommendedName>
</protein>
<dbReference type="InterPro" id="IPR028203">
    <property type="entry name" value="PSII_CF48-like_dom"/>
</dbReference>
<dbReference type="InterPro" id="IPR015943">
    <property type="entry name" value="WD40/YVTN_repeat-like_dom_sf"/>
</dbReference>
<dbReference type="InterPro" id="IPR016705">
    <property type="entry name" value="Ycf48/Hcf136"/>
</dbReference>
<comment type="function">
    <text evidence="6">A factor required for optimal assembly of photosystem II (PSII), acting in the early stages of PSII assembly. Also plays a role in replacement of photodamaged D1 (psbA). Assists YidC in synthesis of chlorophyll-binding proteins.</text>
</comment>
<keyword evidence="10" id="KW-1185">Reference proteome</keyword>
<dbReference type="Gene3D" id="2.130.10.10">
    <property type="entry name" value="YVTN repeat-like/Quinoprotein amine dehydrogenase"/>
    <property type="match status" value="2"/>
</dbReference>
<dbReference type="PANTHER" id="PTHR47199:SF2">
    <property type="entry name" value="PHOTOSYSTEM II STABILITY_ASSEMBLY FACTOR HCF136, CHLOROPLASTIC"/>
    <property type="match status" value="1"/>
</dbReference>
<dbReference type="SUPFAM" id="SSF110296">
    <property type="entry name" value="Oligoxyloglucan reducing end-specific cellobiohydrolase"/>
    <property type="match status" value="1"/>
</dbReference>
<dbReference type="RefSeq" id="WP_323305407.1">
    <property type="nucleotide sequence ID" value="NZ_JAYGHX010000004.1"/>
</dbReference>
<dbReference type="PIRSF" id="PIRSF017875">
    <property type="entry name" value="PSII_HCF136"/>
    <property type="match status" value="1"/>
</dbReference>
<evidence type="ECO:0000313" key="10">
    <source>
        <dbReference type="Proteomes" id="UP001304461"/>
    </source>
</evidence>
<organism evidence="9 10">
    <name type="scientific">Cyanobium gracile UHCC 0139</name>
    <dbReference type="NCBI Taxonomy" id="3110308"/>
    <lineage>
        <taxon>Bacteria</taxon>
        <taxon>Bacillati</taxon>
        <taxon>Cyanobacteriota</taxon>
        <taxon>Cyanophyceae</taxon>
        <taxon>Synechococcales</taxon>
        <taxon>Prochlorococcaceae</taxon>
        <taxon>Cyanobium</taxon>
    </lineage>
</organism>
<comment type="subcellular location">
    <subcellularLocation>
        <location evidence="6">Cellular thylakoid lumen</location>
    </subcellularLocation>
    <text evidence="6">Associated with a PSII precusor complex on the lumenal side of the thylakoid membrane.</text>
</comment>
<keyword evidence="6" id="KW-0793">Thylakoid</keyword>
<sequence>MSAPLPALPAVLRPLRPLLSLALSLVLVLGLTGCVTTGLPTAAASPWKPVPLGTRSNPLDVAFSSPDHGFLVGSNRLIMETDDGGASWQERALDLPEEENFRLISIDFRGREGWIVGQPGLLLHSDDAGSSWSRLLLDTKLPGEPYLVTALGPKTAELATNVGAVYRTTDAGSSWQALVGDAAGAIRDLRRSADGDYVSVSSLGNFFATWEPGLPAWQVHQRVSSQRLQSMGFQPDGHLWMVARGAQLRFDGDPSTAESTESGDWSKPVIPITNGYGYLDMAWDPEGAVWTGGGNGTLLVSHDGGASWQRDPVGSEQPTNFSRIVFAPDGKGFVLGERGVLLRWLG</sequence>
<reference evidence="9 10" key="1">
    <citation type="submission" date="2023-12" db="EMBL/GenBank/DDBJ databases">
        <title>Baltic Sea Cyanobacteria.</title>
        <authorList>
            <person name="Delbaje E."/>
            <person name="Fewer D.P."/>
            <person name="Shishido T.K."/>
        </authorList>
    </citation>
    <scope>NUCLEOTIDE SEQUENCE [LARGE SCALE GENOMIC DNA]</scope>
    <source>
        <strain evidence="9 10">UHCC 0139</strain>
    </source>
</reference>
<keyword evidence="2 6" id="KW-0732">Signal</keyword>
<dbReference type="Pfam" id="PF14870">
    <property type="entry name" value="PSII_BNR"/>
    <property type="match status" value="1"/>
</dbReference>
<dbReference type="HAMAP" id="MF_01348">
    <property type="entry name" value="Ycf48"/>
    <property type="match status" value="1"/>
</dbReference>